<dbReference type="AlphaFoldDB" id="A0A834HMY5"/>
<sequence>LQQKQSILPGGASYHLGRLLRLFAHEANMQNTTAMVPGLGQSPAPPAPPQPKTSAPPCPVPF</sequence>
<keyword evidence="3" id="KW-1185">Reference proteome</keyword>
<evidence type="ECO:0000313" key="2">
    <source>
        <dbReference type="EMBL" id="KAF7262911.1"/>
    </source>
</evidence>
<dbReference type="EMBL" id="JAACXV010023625">
    <property type="protein sequence ID" value="KAF7262911.1"/>
    <property type="molecule type" value="Genomic_DNA"/>
</dbReference>
<dbReference type="Proteomes" id="UP000625711">
    <property type="component" value="Unassembled WGS sequence"/>
</dbReference>
<accession>A0A834HMY5</accession>
<protein>
    <submittedName>
        <fullName evidence="2">Uncharacterized protein</fullName>
    </submittedName>
</protein>
<gene>
    <name evidence="2" type="ORF">GWI33_003855</name>
</gene>
<evidence type="ECO:0000256" key="1">
    <source>
        <dbReference type="SAM" id="MobiDB-lite"/>
    </source>
</evidence>
<reference evidence="2" key="1">
    <citation type="submission" date="2020-08" db="EMBL/GenBank/DDBJ databases">
        <title>Genome sequencing and assembly of the red palm weevil Rhynchophorus ferrugineus.</title>
        <authorList>
            <person name="Dias G.B."/>
            <person name="Bergman C.M."/>
            <person name="Manee M."/>
        </authorList>
    </citation>
    <scope>NUCLEOTIDE SEQUENCE</scope>
    <source>
        <strain evidence="2">AA-2017</strain>
        <tissue evidence="2">Whole larva</tissue>
    </source>
</reference>
<name>A0A834HMY5_RHYFE</name>
<proteinExistence type="predicted"/>
<comment type="caution">
    <text evidence="2">The sequence shown here is derived from an EMBL/GenBank/DDBJ whole genome shotgun (WGS) entry which is preliminary data.</text>
</comment>
<feature type="compositionally biased region" description="Pro residues" evidence="1">
    <location>
        <begin position="43"/>
        <end position="62"/>
    </location>
</feature>
<organism evidence="2 3">
    <name type="scientific">Rhynchophorus ferrugineus</name>
    <name type="common">Red palm weevil</name>
    <name type="synonym">Curculio ferrugineus</name>
    <dbReference type="NCBI Taxonomy" id="354439"/>
    <lineage>
        <taxon>Eukaryota</taxon>
        <taxon>Metazoa</taxon>
        <taxon>Ecdysozoa</taxon>
        <taxon>Arthropoda</taxon>
        <taxon>Hexapoda</taxon>
        <taxon>Insecta</taxon>
        <taxon>Pterygota</taxon>
        <taxon>Neoptera</taxon>
        <taxon>Endopterygota</taxon>
        <taxon>Coleoptera</taxon>
        <taxon>Polyphaga</taxon>
        <taxon>Cucujiformia</taxon>
        <taxon>Curculionidae</taxon>
        <taxon>Dryophthorinae</taxon>
        <taxon>Rhynchophorus</taxon>
    </lineage>
</organism>
<evidence type="ECO:0000313" key="3">
    <source>
        <dbReference type="Proteomes" id="UP000625711"/>
    </source>
</evidence>
<feature type="region of interest" description="Disordered" evidence="1">
    <location>
        <begin position="34"/>
        <end position="62"/>
    </location>
</feature>
<feature type="non-terminal residue" evidence="2">
    <location>
        <position position="1"/>
    </location>
</feature>